<feature type="non-terminal residue" evidence="2">
    <location>
        <position position="1"/>
    </location>
</feature>
<evidence type="ECO:0000313" key="2">
    <source>
        <dbReference type="EMBL" id="KAK7505743.1"/>
    </source>
</evidence>
<comment type="caution">
    <text evidence="2">The sequence shown here is derived from an EMBL/GenBank/DDBJ whole genome shotgun (WGS) entry which is preliminary data.</text>
</comment>
<sequence>AFTGQVMEKPLHKATVTAPASVDATSRSGQPNTTSTSRPMSRFRAARQKQGNTS</sequence>
<dbReference type="AlphaFoldDB" id="A0ABD0M3B5"/>
<feature type="compositionally biased region" description="Polar residues" evidence="1">
    <location>
        <begin position="23"/>
        <end position="39"/>
    </location>
</feature>
<evidence type="ECO:0000256" key="1">
    <source>
        <dbReference type="SAM" id="MobiDB-lite"/>
    </source>
</evidence>
<proteinExistence type="predicted"/>
<accession>A0ABD0M3B5</accession>
<dbReference type="Proteomes" id="UP001519460">
    <property type="component" value="Unassembled WGS sequence"/>
</dbReference>
<evidence type="ECO:0000313" key="3">
    <source>
        <dbReference type="Proteomes" id="UP001519460"/>
    </source>
</evidence>
<reference evidence="2 3" key="1">
    <citation type="journal article" date="2023" name="Sci. Data">
        <title>Genome assembly of the Korean intertidal mud-creeper Batillaria attramentaria.</title>
        <authorList>
            <person name="Patra A.K."/>
            <person name="Ho P.T."/>
            <person name="Jun S."/>
            <person name="Lee S.J."/>
            <person name="Kim Y."/>
            <person name="Won Y.J."/>
        </authorList>
    </citation>
    <scope>NUCLEOTIDE SEQUENCE [LARGE SCALE GENOMIC DNA]</scope>
    <source>
        <strain evidence="2">Wonlab-2016</strain>
    </source>
</reference>
<name>A0ABD0M3B5_9CAEN</name>
<gene>
    <name evidence="2" type="ORF">BaRGS_00003014</name>
</gene>
<dbReference type="EMBL" id="JACVVK020000009">
    <property type="protein sequence ID" value="KAK7505743.1"/>
    <property type="molecule type" value="Genomic_DNA"/>
</dbReference>
<protein>
    <submittedName>
        <fullName evidence="2">Uncharacterized protein</fullName>
    </submittedName>
</protein>
<organism evidence="2 3">
    <name type="scientific">Batillaria attramentaria</name>
    <dbReference type="NCBI Taxonomy" id="370345"/>
    <lineage>
        <taxon>Eukaryota</taxon>
        <taxon>Metazoa</taxon>
        <taxon>Spiralia</taxon>
        <taxon>Lophotrochozoa</taxon>
        <taxon>Mollusca</taxon>
        <taxon>Gastropoda</taxon>
        <taxon>Caenogastropoda</taxon>
        <taxon>Sorbeoconcha</taxon>
        <taxon>Cerithioidea</taxon>
        <taxon>Batillariidae</taxon>
        <taxon>Batillaria</taxon>
    </lineage>
</organism>
<keyword evidence="3" id="KW-1185">Reference proteome</keyword>
<feature type="region of interest" description="Disordered" evidence="1">
    <location>
        <begin position="1"/>
        <end position="54"/>
    </location>
</feature>